<keyword evidence="10 12" id="KW-0460">Magnesium</keyword>
<keyword evidence="12" id="KW-0511">Multifunctional enzyme</keyword>
<dbReference type="InterPro" id="IPR050124">
    <property type="entry name" value="tRNA_CCA-adding_enzyme"/>
</dbReference>
<dbReference type="Gene3D" id="1.10.3090.10">
    <property type="entry name" value="cca-adding enzyme, domain 2"/>
    <property type="match status" value="1"/>
</dbReference>
<dbReference type="GO" id="GO:0004112">
    <property type="term" value="F:cyclic-nucleotide phosphodiesterase activity"/>
    <property type="evidence" value="ECO:0007669"/>
    <property type="project" value="UniProtKB-UniRule"/>
</dbReference>
<dbReference type="RefSeq" id="WP_132496547.1">
    <property type="nucleotide sequence ID" value="NZ_SMAS01000006.1"/>
</dbReference>
<feature type="binding site" evidence="12">
    <location>
        <position position="140"/>
    </location>
    <ligand>
        <name>CTP</name>
        <dbReference type="ChEBI" id="CHEBI:37563"/>
    </ligand>
</feature>
<evidence type="ECO:0000256" key="1">
    <source>
        <dbReference type="ARBA" id="ARBA00022596"/>
    </source>
</evidence>
<comment type="function">
    <text evidence="12">Catalyzes the addition and repair of the essential 3'-terminal CCA sequence in tRNAs without using a nucleic acid template. Adds these three nucleotides in the order of C, C, and A to the tRNA nucleotide-73, using CTP and ATP as substrates and producing inorganic pyrophosphate. tRNA 3'-terminal CCA addition is required both for tRNA processing and repair. Also involved in tRNA surveillance by mediating tandem CCA addition to generate a CCACCA at the 3' terminus of unstable tRNAs. While stable tRNAs receive only 3'-terminal CCA, unstable tRNAs are marked with CCACCA and rapidly degraded.</text>
</comment>
<feature type="binding site" evidence="12">
    <location>
        <position position="23"/>
    </location>
    <ligand>
        <name>Mg(2+)</name>
        <dbReference type="ChEBI" id="CHEBI:18420"/>
    </ligand>
</feature>
<keyword evidence="2 12" id="KW-0808">Transferase</keyword>
<dbReference type="GO" id="GO:0042245">
    <property type="term" value="P:RNA repair"/>
    <property type="evidence" value="ECO:0007669"/>
    <property type="project" value="UniProtKB-KW"/>
</dbReference>
<evidence type="ECO:0000256" key="7">
    <source>
        <dbReference type="ARBA" id="ARBA00022800"/>
    </source>
</evidence>
<dbReference type="HAMAP" id="MF_01262">
    <property type="entry name" value="CCA_bact_type2"/>
    <property type="match status" value="1"/>
</dbReference>
<dbReference type="AlphaFoldDB" id="A0A4R3NMT9"/>
<keyword evidence="3 12" id="KW-0819">tRNA processing</keyword>
<dbReference type="PROSITE" id="PS51831">
    <property type="entry name" value="HD"/>
    <property type="match status" value="1"/>
</dbReference>
<dbReference type="Proteomes" id="UP000295055">
    <property type="component" value="Unassembled WGS sequence"/>
</dbReference>
<dbReference type="PIRSF" id="PIRSF000813">
    <property type="entry name" value="CCA_bact"/>
    <property type="match status" value="1"/>
</dbReference>
<dbReference type="Pfam" id="PF01966">
    <property type="entry name" value="HD"/>
    <property type="match status" value="1"/>
</dbReference>
<sequence>MKVYLVGGAVRDKLLGLPISDRDYVVVGTTPEAMLAQGFQQVGKDFPVFLHPKTHEEYALARTERKIGSGYTGFSCYSAPDVTIEDDLLRRDLTINAIAQSDTGELVDPHHGVRDLKNRVLRHVSDAFLEDPLRVLRVARFAARYYEQGFRIAPETMALMQSMSESGELSHLTPERVWTETHKALMSNSPQVYFEALRECGALAVLFPEIDNLFGVPAPEKWHPEVDTGIHILMVMRVVATLSKDIDVRFAALCHDLGKGLTPKAVWPSHPQHGEAGIPLIIDLCERYRIPTSTKDLACLAAKYHDMIHVINKLSAADIVGIFDGLDSWRKPERIFQLSLVSEADARGRGGLENQAYPQGIFLRQSYEIAKAVAVKSIIEQGFQGARIREELTKQRVQAVEEWLKIQKVMI</sequence>
<keyword evidence="11 12" id="KW-0694">RNA-binding</keyword>
<feature type="binding site" evidence="12">
    <location>
        <position position="137"/>
    </location>
    <ligand>
        <name>ATP</name>
        <dbReference type="ChEBI" id="CHEBI:30616"/>
    </ligand>
</feature>
<dbReference type="InterPro" id="IPR032828">
    <property type="entry name" value="PolyA_RNA-bd"/>
</dbReference>
<gene>
    <name evidence="12" type="primary">cca</name>
    <name evidence="14" type="ORF">EC835_106103</name>
</gene>
<dbReference type="EC" id="3.1.4.-" evidence="12"/>
<dbReference type="PANTHER" id="PTHR47545">
    <property type="entry name" value="MULTIFUNCTIONAL CCA PROTEIN"/>
    <property type="match status" value="1"/>
</dbReference>
<dbReference type="SMART" id="SM00471">
    <property type="entry name" value="HDc"/>
    <property type="match status" value="1"/>
</dbReference>
<evidence type="ECO:0000313" key="15">
    <source>
        <dbReference type="Proteomes" id="UP000295055"/>
    </source>
</evidence>
<comment type="miscellaneous">
    <text evidence="12">A single active site specifically recognizes both ATP and CTP and is responsible for their addition.</text>
</comment>
<comment type="caution">
    <text evidence="14">The sequence shown here is derived from an EMBL/GenBank/DDBJ whole genome shotgun (WGS) entry which is preliminary data.</text>
</comment>
<keyword evidence="7 12" id="KW-0692">RNA repair</keyword>
<comment type="cofactor">
    <cofactor evidence="12">
        <name>Ni(2+)</name>
        <dbReference type="ChEBI" id="CHEBI:49786"/>
    </cofactor>
    <text evidence="12">Nickel for phosphatase activity.</text>
</comment>
<dbReference type="GO" id="GO:0016791">
    <property type="term" value="F:phosphatase activity"/>
    <property type="evidence" value="ECO:0007669"/>
    <property type="project" value="UniProtKB-UniRule"/>
</dbReference>
<dbReference type="InterPro" id="IPR006674">
    <property type="entry name" value="HD_domain"/>
</dbReference>
<feature type="binding site" evidence="12">
    <location>
        <position position="21"/>
    </location>
    <ligand>
        <name>Mg(2+)</name>
        <dbReference type="ChEBI" id="CHEBI:18420"/>
    </ligand>
</feature>
<keyword evidence="5 12" id="KW-0479">Metal-binding</keyword>
<dbReference type="OrthoDB" id="9805698at2"/>
<feature type="binding site" evidence="12">
    <location>
        <position position="140"/>
    </location>
    <ligand>
        <name>ATP</name>
        <dbReference type="ChEBI" id="CHEBI:30616"/>
    </ligand>
</feature>
<dbReference type="GO" id="GO:0005524">
    <property type="term" value="F:ATP binding"/>
    <property type="evidence" value="ECO:0007669"/>
    <property type="project" value="UniProtKB-UniRule"/>
</dbReference>
<keyword evidence="6 12" id="KW-0547">Nucleotide-binding</keyword>
<evidence type="ECO:0000256" key="5">
    <source>
        <dbReference type="ARBA" id="ARBA00022723"/>
    </source>
</evidence>
<evidence type="ECO:0000313" key="14">
    <source>
        <dbReference type="EMBL" id="TCT32781.1"/>
    </source>
</evidence>
<dbReference type="HAMAP" id="MF_01261">
    <property type="entry name" value="CCA_bact_type1"/>
    <property type="match status" value="1"/>
</dbReference>
<comment type="catalytic activity">
    <reaction evidence="12">
        <text>a tRNA with a 3' CCA end + 2 CTP + ATP = a tRNA with a 3' CCACCA end + 3 diphosphate</text>
        <dbReference type="Rhea" id="RHEA:76235"/>
        <dbReference type="Rhea" id="RHEA-COMP:10468"/>
        <dbReference type="Rhea" id="RHEA-COMP:18655"/>
        <dbReference type="ChEBI" id="CHEBI:30616"/>
        <dbReference type="ChEBI" id="CHEBI:33019"/>
        <dbReference type="ChEBI" id="CHEBI:37563"/>
        <dbReference type="ChEBI" id="CHEBI:83071"/>
        <dbReference type="ChEBI" id="CHEBI:195187"/>
    </reaction>
</comment>
<dbReference type="InterPro" id="IPR002646">
    <property type="entry name" value="PolA_pol_head_dom"/>
</dbReference>
<dbReference type="CDD" id="cd00077">
    <property type="entry name" value="HDc"/>
    <property type="match status" value="1"/>
</dbReference>
<dbReference type="GO" id="GO:0001680">
    <property type="term" value="P:tRNA 3'-terminal CCA addition"/>
    <property type="evidence" value="ECO:0007669"/>
    <property type="project" value="UniProtKB-UniRule"/>
</dbReference>
<dbReference type="CDD" id="cd05398">
    <property type="entry name" value="NT_ClassII-CCAase"/>
    <property type="match status" value="1"/>
</dbReference>
<keyword evidence="8 12" id="KW-0378">Hydrolase</keyword>
<evidence type="ECO:0000256" key="10">
    <source>
        <dbReference type="ARBA" id="ARBA00022842"/>
    </source>
</evidence>
<comment type="catalytic activity">
    <reaction evidence="12">
        <text>a tRNA precursor + 2 CTP + ATP = a tRNA with a 3' CCA end + 3 diphosphate</text>
        <dbReference type="Rhea" id="RHEA:14433"/>
        <dbReference type="Rhea" id="RHEA-COMP:10465"/>
        <dbReference type="Rhea" id="RHEA-COMP:10468"/>
        <dbReference type="ChEBI" id="CHEBI:30616"/>
        <dbReference type="ChEBI" id="CHEBI:33019"/>
        <dbReference type="ChEBI" id="CHEBI:37563"/>
        <dbReference type="ChEBI" id="CHEBI:74896"/>
        <dbReference type="ChEBI" id="CHEBI:83071"/>
        <dbReference type="EC" id="2.7.7.72"/>
    </reaction>
</comment>
<evidence type="ECO:0000256" key="4">
    <source>
        <dbReference type="ARBA" id="ARBA00022695"/>
    </source>
</evidence>
<comment type="subunit">
    <text evidence="12">Monomer. Can also form homodimers and oligomers.</text>
</comment>
<name>A0A4R3NMT9_9GAMM</name>
<organism evidence="14 15">
    <name type="scientific">Providencia alcalifaciens</name>
    <dbReference type="NCBI Taxonomy" id="126385"/>
    <lineage>
        <taxon>Bacteria</taxon>
        <taxon>Pseudomonadati</taxon>
        <taxon>Pseudomonadota</taxon>
        <taxon>Gammaproteobacteria</taxon>
        <taxon>Enterobacterales</taxon>
        <taxon>Morganellaceae</taxon>
        <taxon>Providencia</taxon>
    </lineage>
</organism>
<dbReference type="SUPFAM" id="SSF81891">
    <property type="entry name" value="Poly A polymerase C-terminal region-like"/>
    <property type="match status" value="1"/>
</dbReference>
<dbReference type="Gene3D" id="3.30.460.10">
    <property type="entry name" value="Beta Polymerase, domain 2"/>
    <property type="match status" value="1"/>
</dbReference>
<feature type="binding site" evidence="12">
    <location>
        <position position="137"/>
    </location>
    <ligand>
        <name>CTP</name>
        <dbReference type="ChEBI" id="CHEBI:37563"/>
    </ligand>
</feature>
<accession>A0A4R3NMT9</accession>
<dbReference type="Pfam" id="PF01743">
    <property type="entry name" value="PolyA_pol"/>
    <property type="match status" value="1"/>
</dbReference>
<evidence type="ECO:0000256" key="2">
    <source>
        <dbReference type="ARBA" id="ARBA00022679"/>
    </source>
</evidence>
<evidence type="ECO:0000256" key="8">
    <source>
        <dbReference type="ARBA" id="ARBA00022801"/>
    </source>
</evidence>
<comment type="domain">
    <text evidence="12">Comprises two domains: an N-terminal domain containing the nucleotidyltransferase activity and a C-terminal HD domain associated with both phosphodiesterase and phosphatase activities.</text>
</comment>
<evidence type="ECO:0000256" key="9">
    <source>
        <dbReference type="ARBA" id="ARBA00022840"/>
    </source>
</evidence>
<keyword evidence="4 12" id="KW-0548">Nucleotidyltransferase</keyword>
<dbReference type="SUPFAM" id="SSF81301">
    <property type="entry name" value="Nucleotidyltransferase"/>
    <property type="match status" value="1"/>
</dbReference>
<dbReference type="InterPro" id="IPR043519">
    <property type="entry name" value="NT_sf"/>
</dbReference>
<dbReference type="InterPro" id="IPR003607">
    <property type="entry name" value="HD/PDEase_dom"/>
</dbReference>
<dbReference type="EC" id="2.7.7.72" evidence="12"/>
<reference evidence="14 15" key="1">
    <citation type="submission" date="2019-03" db="EMBL/GenBank/DDBJ databases">
        <title>Genomic analyses of the natural microbiome of Caenorhabditis elegans.</title>
        <authorList>
            <person name="Samuel B."/>
        </authorList>
    </citation>
    <scope>NUCLEOTIDE SEQUENCE [LARGE SCALE GENOMIC DNA]</scope>
    <source>
        <strain evidence="14 15">JUb102</strain>
    </source>
</reference>
<feature type="binding site" evidence="12">
    <location>
        <position position="11"/>
    </location>
    <ligand>
        <name>CTP</name>
        <dbReference type="ChEBI" id="CHEBI:37563"/>
    </ligand>
</feature>
<proteinExistence type="inferred from homology"/>
<comment type="similarity">
    <text evidence="12">Belongs to the tRNA nucleotidyltransferase/poly(A) polymerase family. Bacterial CCA-adding enzyme type 1 subfamily.</text>
</comment>
<protein>
    <recommendedName>
        <fullName evidence="12">Multifunctional CCA protein</fullName>
    </recommendedName>
    <domain>
        <recommendedName>
            <fullName evidence="12">CCA-adding enzyme</fullName>
            <ecNumber evidence="12">2.7.7.72</ecNumber>
        </recommendedName>
        <alternativeName>
            <fullName evidence="12">CCA tRNA nucleotidyltransferase</fullName>
        </alternativeName>
        <alternativeName>
            <fullName evidence="12">tRNA CCA-pyrophosphorylase</fullName>
        </alternativeName>
        <alternativeName>
            <fullName evidence="12">tRNA adenylyl-/cytidylyl-transferase</fullName>
        </alternativeName>
        <alternativeName>
            <fullName evidence="12">tRNA nucleotidyltransferase</fullName>
        </alternativeName>
        <alternativeName>
            <fullName evidence="12">tRNA-NT</fullName>
        </alternativeName>
    </domain>
    <domain>
        <recommendedName>
            <fullName evidence="12">2'-nucleotidase</fullName>
            <ecNumber evidence="12">3.1.3.-</ecNumber>
        </recommendedName>
    </domain>
    <domain>
        <recommendedName>
            <fullName evidence="12">2',3'-cyclic phosphodiesterase</fullName>
            <ecNumber evidence="12">3.1.4.-</ecNumber>
        </recommendedName>
    </domain>
    <domain>
        <recommendedName>
            <fullName evidence="12">Phosphatase</fullName>
        </recommendedName>
    </domain>
</protein>
<evidence type="ECO:0000259" key="13">
    <source>
        <dbReference type="PROSITE" id="PS51831"/>
    </source>
</evidence>
<dbReference type="InterPro" id="IPR012006">
    <property type="entry name" value="CCA_bact"/>
</dbReference>
<dbReference type="EC" id="3.1.3.-" evidence="12"/>
<dbReference type="Pfam" id="PF12627">
    <property type="entry name" value="PolyA_pol_RNAbd"/>
    <property type="match status" value="1"/>
</dbReference>
<feature type="binding site" evidence="12">
    <location>
        <position position="8"/>
    </location>
    <ligand>
        <name>CTP</name>
        <dbReference type="ChEBI" id="CHEBI:37563"/>
    </ligand>
</feature>
<evidence type="ECO:0000256" key="12">
    <source>
        <dbReference type="HAMAP-Rule" id="MF_01261"/>
    </source>
</evidence>
<keyword evidence="1 12" id="KW-0533">Nickel</keyword>
<dbReference type="PANTHER" id="PTHR47545:SF1">
    <property type="entry name" value="MULTIFUNCTIONAL CCA PROTEIN"/>
    <property type="match status" value="1"/>
</dbReference>
<evidence type="ECO:0000256" key="3">
    <source>
        <dbReference type="ARBA" id="ARBA00022694"/>
    </source>
</evidence>
<dbReference type="GO" id="GO:0000049">
    <property type="term" value="F:tRNA binding"/>
    <property type="evidence" value="ECO:0007669"/>
    <property type="project" value="UniProtKB-UniRule"/>
</dbReference>
<evidence type="ECO:0000256" key="11">
    <source>
        <dbReference type="ARBA" id="ARBA00022884"/>
    </source>
</evidence>
<feature type="binding site" evidence="12">
    <location>
        <position position="91"/>
    </location>
    <ligand>
        <name>CTP</name>
        <dbReference type="ChEBI" id="CHEBI:37563"/>
    </ligand>
</feature>
<dbReference type="NCBIfam" id="NF008137">
    <property type="entry name" value="PRK10885.1"/>
    <property type="match status" value="1"/>
</dbReference>
<feature type="binding site" evidence="12">
    <location>
        <position position="91"/>
    </location>
    <ligand>
        <name>ATP</name>
        <dbReference type="ChEBI" id="CHEBI:30616"/>
    </ligand>
</feature>
<feature type="domain" description="HD" evidence="13">
    <location>
        <begin position="228"/>
        <end position="329"/>
    </location>
</feature>
<evidence type="ECO:0000256" key="6">
    <source>
        <dbReference type="ARBA" id="ARBA00022741"/>
    </source>
</evidence>
<dbReference type="EMBL" id="SMAS01000006">
    <property type="protein sequence ID" value="TCT32781.1"/>
    <property type="molecule type" value="Genomic_DNA"/>
</dbReference>
<feature type="binding site" evidence="12">
    <location>
        <position position="8"/>
    </location>
    <ligand>
        <name>ATP</name>
        <dbReference type="ChEBI" id="CHEBI:30616"/>
    </ligand>
</feature>
<dbReference type="GO" id="GO:0160016">
    <property type="term" value="F:CCACCA tRNA nucleotidyltransferase activity"/>
    <property type="evidence" value="ECO:0007669"/>
    <property type="project" value="RHEA"/>
</dbReference>
<comment type="cofactor">
    <cofactor evidence="12">
        <name>Mg(2+)</name>
        <dbReference type="ChEBI" id="CHEBI:18420"/>
    </cofactor>
    <text evidence="12">Magnesium is required for nucleotidyltransferase activity.</text>
</comment>
<dbReference type="GO" id="GO:0004810">
    <property type="term" value="F:CCA tRNA nucleotidyltransferase activity"/>
    <property type="evidence" value="ECO:0007669"/>
    <property type="project" value="UniProtKB-UniRule"/>
</dbReference>
<feature type="binding site" evidence="12">
    <location>
        <position position="11"/>
    </location>
    <ligand>
        <name>ATP</name>
        <dbReference type="ChEBI" id="CHEBI:30616"/>
    </ligand>
</feature>
<keyword evidence="9 12" id="KW-0067">ATP-binding</keyword>
<dbReference type="GO" id="GO:0000287">
    <property type="term" value="F:magnesium ion binding"/>
    <property type="evidence" value="ECO:0007669"/>
    <property type="project" value="UniProtKB-UniRule"/>
</dbReference>